<organism evidence="2 3">
    <name type="scientific">Phyllostomus discolor</name>
    <name type="common">pale spear-nosed bat</name>
    <dbReference type="NCBI Taxonomy" id="89673"/>
    <lineage>
        <taxon>Eukaryota</taxon>
        <taxon>Metazoa</taxon>
        <taxon>Chordata</taxon>
        <taxon>Craniata</taxon>
        <taxon>Vertebrata</taxon>
        <taxon>Euteleostomi</taxon>
        <taxon>Mammalia</taxon>
        <taxon>Eutheria</taxon>
        <taxon>Laurasiatheria</taxon>
        <taxon>Chiroptera</taxon>
        <taxon>Yangochiroptera</taxon>
        <taxon>Phyllostomidae</taxon>
        <taxon>Phyllostominae</taxon>
        <taxon>Phyllostomus</taxon>
    </lineage>
</organism>
<evidence type="ECO:0000313" key="3">
    <source>
        <dbReference type="Proteomes" id="UP000664940"/>
    </source>
</evidence>
<protein>
    <submittedName>
        <fullName evidence="2">Uncharacterized protein</fullName>
    </submittedName>
</protein>
<comment type="caution">
    <text evidence="2">The sequence shown here is derived from an EMBL/GenBank/DDBJ whole genome shotgun (WGS) entry which is preliminary data.</text>
</comment>
<dbReference type="AlphaFoldDB" id="A0A834A7M8"/>
<feature type="region of interest" description="Disordered" evidence="1">
    <location>
        <begin position="1"/>
        <end position="76"/>
    </location>
</feature>
<dbReference type="EMBL" id="JABVXQ010000006">
    <property type="protein sequence ID" value="KAF6104360.1"/>
    <property type="molecule type" value="Genomic_DNA"/>
</dbReference>
<proteinExistence type="predicted"/>
<evidence type="ECO:0000256" key="1">
    <source>
        <dbReference type="SAM" id="MobiDB-lite"/>
    </source>
</evidence>
<feature type="compositionally biased region" description="Basic and acidic residues" evidence="1">
    <location>
        <begin position="118"/>
        <end position="129"/>
    </location>
</feature>
<feature type="region of interest" description="Disordered" evidence="1">
    <location>
        <begin position="108"/>
        <end position="129"/>
    </location>
</feature>
<accession>A0A834A7M8</accession>
<feature type="compositionally biased region" description="Gly residues" evidence="1">
    <location>
        <begin position="48"/>
        <end position="57"/>
    </location>
</feature>
<dbReference type="PROSITE" id="PS00139">
    <property type="entry name" value="THIOL_PROTEASE_CYS"/>
    <property type="match status" value="1"/>
</dbReference>
<evidence type="ECO:0000313" key="2">
    <source>
        <dbReference type="EMBL" id="KAF6104360.1"/>
    </source>
</evidence>
<dbReference type="InterPro" id="IPR000169">
    <property type="entry name" value="Pept_cys_AS"/>
</dbReference>
<reference evidence="2 3" key="1">
    <citation type="journal article" date="2020" name="Nature">
        <title>Six reference-quality genomes reveal evolution of bat adaptations.</title>
        <authorList>
            <person name="Jebb D."/>
            <person name="Huang Z."/>
            <person name="Pippel M."/>
            <person name="Hughes G.M."/>
            <person name="Lavrichenko K."/>
            <person name="Devanna P."/>
            <person name="Winkler S."/>
            <person name="Jermiin L.S."/>
            <person name="Skirmuntt E.C."/>
            <person name="Katzourakis A."/>
            <person name="Burkitt-Gray L."/>
            <person name="Ray D.A."/>
            <person name="Sullivan K.A.M."/>
            <person name="Roscito J.G."/>
            <person name="Kirilenko B.M."/>
            <person name="Davalos L.M."/>
            <person name="Corthals A.P."/>
            <person name="Power M.L."/>
            <person name="Jones G."/>
            <person name="Ransome R.D."/>
            <person name="Dechmann D.K.N."/>
            <person name="Locatelli A.G."/>
            <person name="Puechmaille S.J."/>
            <person name="Fedrigo O."/>
            <person name="Jarvis E.D."/>
            <person name="Hiller M."/>
            <person name="Vernes S.C."/>
            <person name="Myers E.W."/>
            <person name="Teeling E.C."/>
        </authorList>
    </citation>
    <scope>NUCLEOTIDE SEQUENCE [LARGE SCALE GENOMIC DNA]</scope>
    <source>
        <strain evidence="2">Bat1K_MPI-CBG_1</strain>
    </source>
</reference>
<feature type="compositionally biased region" description="Basic residues" evidence="1">
    <location>
        <begin position="14"/>
        <end position="24"/>
    </location>
</feature>
<sequence>MRREKLSVSGPGSRRCRGRKSRNPRRGEAVQLGGGVRRQPEEKRVCWGAGGARGGDALGKEKGSKAQVCTQNQGGAGQCWAPAAHSRADGSKGAVQCTLLHRARCPTSRPAPLRALRRGSDNRTMEGYP</sequence>
<gene>
    <name evidence="2" type="ORF">HJG60_011316</name>
</gene>
<dbReference type="Proteomes" id="UP000664940">
    <property type="component" value="Unassembled WGS sequence"/>
</dbReference>
<name>A0A834A7M8_9CHIR</name>